<protein>
    <submittedName>
        <fullName evidence="1">Uncharacterized protein</fullName>
    </submittedName>
</protein>
<sequence>MNNGRPLCPVGVAVTARQQIARHTTAFVRSDKYCDNVSDPIK</sequence>
<reference evidence="1" key="1">
    <citation type="submission" date="2014-11" db="EMBL/GenBank/DDBJ databases">
        <authorList>
            <person name="Amaro Gonzalez C."/>
        </authorList>
    </citation>
    <scope>NUCLEOTIDE SEQUENCE</scope>
</reference>
<accession>A0A0E9Y1G5</accession>
<organism evidence="1">
    <name type="scientific">Anguilla anguilla</name>
    <name type="common">European freshwater eel</name>
    <name type="synonym">Muraena anguilla</name>
    <dbReference type="NCBI Taxonomy" id="7936"/>
    <lineage>
        <taxon>Eukaryota</taxon>
        <taxon>Metazoa</taxon>
        <taxon>Chordata</taxon>
        <taxon>Craniata</taxon>
        <taxon>Vertebrata</taxon>
        <taxon>Euteleostomi</taxon>
        <taxon>Actinopterygii</taxon>
        <taxon>Neopterygii</taxon>
        <taxon>Teleostei</taxon>
        <taxon>Anguilliformes</taxon>
        <taxon>Anguillidae</taxon>
        <taxon>Anguilla</taxon>
    </lineage>
</organism>
<proteinExistence type="predicted"/>
<evidence type="ECO:0000313" key="1">
    <source>
        <dbReference type="EMBL" id="JAI07804.1"/>
    </source>
</evidence>
<dbReference type="AlphaFoldDB" id="A0A0E9Y1G5"/>
<name>A0A0E9Y1G5_ANGAN</name>
<reference evidence="1" key="2">
    <citation type="journal article" date="2015" name="Fish Shellfish Immunol.">
        <title>Early steps in the European eel (Anguilla anguilla)-Vibrio vulnificus interaction in the gills: Role of the RtxA13 toxin.</title>
        <authorList>
            <person name="Callol A."/>
            <person name="Pajuelo D."/>
            <person name="Ebbesson L."/>
            <person name="Teles M."/>
            <person name="MacKenzie S."/>
            <person name="Amaro C."/>
        </authorList>
    </citation>
    <scope>NUCLEOTIDE SEQUENCE</scope>
</reference>
<dbReference type="EMBL" id="GBXM01000774">
    <property type="protein sequence ID" value="JAI07804.1"/>
    <property type="molecule type" value="Transcribed_RNA"/>
</dbReference>